<dbReference type="Gene3D" id="2.30.30.100">
    <property type="match status" value="1"/>
</dbReference>
<evidence type="ECO:0000256" key="4">
    <source>
        <dbReference type="ARBA" id="ARBA00047846"/>
    </source>
</evidence>
<dbReference type="GO" id="GO:0004077">
    <property type="term" value="F:biotin--[biotin carboxyl-carrier protein] ligase activity"/>
    <property type="evidence" value="ECO:0007669"/>
    <property type="project" value="UniProtKB-EC"/>
</dbReference>
<evidence type="ECO:0000313" key="6">
    <source>
        <dbReference type="EMBL" id="TWT55607.1"/>
    </source>
</evidence>
<dbReference type="CDD" id="cd16442">
    <property type="entry name" value="BPL"/>
    <property type="match status" value="1"/>
</dbReference>
<reference evidence="6 7" key="1">
    <citation type="submission" date="2019-02" db="EMBL/GenBank/DDBJ databases">
        <title>Deep-cultivation of Planctomycetes and their phenomic and genomic characterization uncovers novel biology.</title>
        <authorList>
            <person name="Wiegand S."/>
            <person name="Jogler M."/>
            <person name="Boedeker C."/>
            <person name="Pinto D."/>
            <person name="Vollmers J."/>
            <person name="Rivas-Marin E."/>
            <person name="Kohn T."/>
            <person name="Peeters S.H."/>
            <person name="Heuer A."/>
            <person name="Rast P."/>
            <person name="Oberbeckmann S."/>
            <person name="Bunk B."/>
            <person name="Jeske O."/>
            <person name="Meyerdierks A."/>
            <person name="Storesund J.E."/>
            <person name="Kallscheuer N."/>
            <person name="Luecker S."/>
            <person name="Lage O.M."/>
            <person name="Pohl T."/>
            <person name="Merkel B.J."/>
            <person name="Hornburger P."/>
            <person name="Mueller R.-W."/>
            <person name="Bruemmer F."/>
            <person name="Labrenz M."/>
            <person name="Spormann A.M."/>
            <person name="Op Den Camp H."/>
            <person name="Overmann J."/>
            <person name="Amann R."/>
            <person name="Jetten M.S.M."/>
            <person name="Mascher T."/>
            <person name="Medema M.H."/>
            <person name="Devos D.P."/>
            <person name="Kaster A.-K."/>
            <person name="Ovreas L."/>
            <person name="Rohde M."/>
            <person name="Galperin M.Y."/>
            <person name="Jogler C."/>
        </authorList>
    </citation>
    <scope>NUCLEOTIDE SEQUENCE [LARGE SCALE GENOMIC DNA]</scope>
    <source>
        <strain evidence="6 7">KOR42</strain>
    </source>
</reference>
<dbReference type="EMBL" id="SIHI01000003">
    <property type="protein sequence ID" value="TWT55607.1"/>
    <property type="molecule type" value="Genomic_DNA"/>
</dbReference>
<name>A0A5C5WY55_9PLAN</name>
<protein>
    <recommendedName>
        <fullName evidence="3">biotin--[biotin carboxyl-carrier protein] ligase</fullName>
        <ecNumber evidence="3">6.3.4.15</ecNumber>
    </recommendedName>
</protein>
<dbReference type="Pfam" id="PF02237">
    <property type="entry name" value="BPL_C"/>
    <property type="match status" value="1"/>
</dbReference>
<dbReference type="Proteomes" id="UP000317243">
    <property type="component" value="Unassembled WGS sequence"/>
</dbReference>
<dbReference type="AlphaFoldDB" id="A0A5C5WY55"/>
<dbReference type="InterPro" id="IPR004408">
    <property type="entry name" value="Biotin_CoA_COase_ligase"/>
</dbReference>
<dbReference type="SUPFAM" id="SSF55681">
    <property type="entry name" value="Class II aaRS and biotin synthetases"/>
    <property type="match status" value="1"/>
</dbReference>
<dbReference type="Pfam" id="PF03099">
    <property type="entry name" value="BPL_LplA_LipB"/>
    <property type="match status" value="1"/>
</dbReference>
<evidence type="ECO:0000256" key="1">
    <source>
        <dbReference type="ARBA" id="ARBA00022598"/>
    </source>
</evidence>
<dbReference type="EC" id="6.3.4.15" evidence="3"/>
<evidence type="ECO:0000313" key="7">
    <source>
        <dbReference type="Proteomes" id="UP000317243"/>
    </source>
</evidence>
<keyword evidence="2" id="KW-0092">Biotin</keyword>
<evidence type="ECO:0000259" key="5">
    <source>
        <dbReference type="PROSITE" id="PS51733"/>
    </source>
</evidence>
<keyword evidence="1 6" id="KW-0436">Ligase</keyword>
<comment type="catalytic activity">
    <reaction evidence="4">
        <text>biotin + L-lysyl-[protein] + ATP = N(6)-biotinyl-L-lysyl-[protein] + AMP + diphosphate + H(+)</text>
        <dbReference type="Rhea" id="RHEA:11756"/>
        <dbReference type="Rhea" id="RHEA-COMP:9752"/>
        <dbReference type="Rhea" id="RHEA-COMP:10505"/>
        <dbReference type="ChEBI" id="CHEBI:15378"/>
        <dbReference type="ChEBI" id="CHEBI:29969"/>
        <dbReference type="ChEBI" id="CHEBI:30616"/>
        <dbReference type="ChEBI" id="CHEBI:33019"/>
        <dbReference type="ChEBI" id="CHEBI:57586"/>
        <dbReference type="ChEBI" id="CHEBI:83144"/>
        <dbReference type="ChEBI" id="CHEBI:456215"/>
        <dbReference type="EC" id="6.3.4.15"/>
    </reaction>
</comment>
<proteinExistence type="predicted"/>
<dbReference type="InterPro" id="IPR045864">
    <property type="entry name" value="aa-tRNA-synth_II/BPL/LPL"/>
</dbReference>
<accession>A0A5C5WY55</accession>
<organism evidence="6 7">
    <name type="scientific">Thalassoglobus neptunius</name>
    <dbReference type="NCBI Taxonomy" id="1938619"/>
    <lineage>
        <taxon>Bacteria</taxon>
        <taxon>Pseudomonadati</taxon>
        <taxon>Planctomycetota</taxon>
        <taxon>Planctomycetia</taxon>
        <taxon>Planctomycetales</taxon>
        <taxon>Planctomycetaceae</taxon>
        <taxon>Thalassoglobus</taxon>
    </lineage>
</organism>
<dbReference type="PANTHER" id="PTHR12835">
    <property type="entry name" value="BIOTIN PROTEIN LIGASE"/>
    <property type="match status" value="1"/>
</dbReference>
<dbReference type="InterPro" id="IPR003142">
    <property type="entry name" value="BPL_C"/>
</dbReference>
<feature type="domain" description="BPL/LPL catalytic" evidence="5">
    <location>
        <begin position="15"/>
        <end position="197"/>
    </location>
</feature>
<dbReference type="PROSITE" id="PS51733">
    <property type="entry name" value="BPL_LPL_CATALYTIC"/>
    <property type="match status" value="1"/>
</dbReference>
<dbReference type="InterPro" id="IPR004143">
    <property type="entry name" value="BPL_LPL_catalytic"/>
</dbReference>
<dbReference type="NCBIfam" id="TIGR00121">
    <property type="entry name" value="birA_ligase"/>
    <property type="match status" value="1"/>
</dbReference>
<dbReference type="RefSeq" id="WP_146510255.1">
    <property type="nucleotide sequence ID" value="NZ_SIHI01000003.1"/>
</dbReference>
<evidence type="ECO:0000256" key="3">
    <source>
        <dbReference type="ARBA" id="ARBA00024227"/>
    </source>
</evidence>
<keyword evidence="7" id="KW-1185">Reference proteome</keyword>
<sequence>MNADEIDCRLIEKESWLAQVEWLAEVDSTNRFLANDPLSGRTLPALVGANAQTAGRGRGSNSWWSASGSLTFSIVFDPGQFSIPTSFLPRMSLSTGMAVRNAVARWLPESLVQVKWPNDVYVQGRKIAGLLIESHPANPNLLIVGIGLNVNNSLQSAPQQLQEKATSIIDVSGSEASRMDVLIQLLQDLEFEWKRIATASDFLDEYRNHCYLSGRNILVNDGVDEIGGLCEGVDAEGALLVRLPVGVQRVFAGTIEVIGE</sequence>
<evidence type="ECO:0000256" key="2">
    <source>
        <dbReference type="ARBA" id="ARBA00023267"/>
    </source>
</evidence>
<comment type="caution">
    <text evidence="6">The sequence shown here is derived from an EMBL/GenBank/DDBJ whole genome shotgun (WGS) entry which is preliminary data.</text>
</comment>
<dbReference type="OrthoDB" id="9807064at2"/>
<dbReference type="PANTHER" id="PTHR12835:SF5">
    <property type="entry name" value="BIOTIN--PROTEIN LIGASE"/>
    <property type="match status" value="1"/>
</dbReference>
<dbReference type="GO" id="GO:0005737">
    <property type="term" value="C:cytoplasm"/>
    <property type="evidence" value="ECO:0007669"/>
    <property type="project" value="TreeGrafter"/>
</dbReference>
<gene>
    <name evidence="6" type="primary">birA</name>
    <name evidence="6" type="ORF">KOR42_27340</name>
</gene>
<dbReference type="Gene3D" id="3.30.930.10">
    <property type="entry name" value="Bira Bifunctional Protein, Domain 2"/>
    <property type="match status" value="1"/>
</dbReference>